<dbReference type="InterPro" id="IPR016181">
    <property type="entry name" value="Acyl_CoA_acyltransferase"/>
</dbReference>
<dbReference type="PROSITE" id="PS51186">
    <property type="entry name" value="GNAT"/>
    <property type="match status" value="1"/>
</dbReference>
<reference evidence="2" key="1">
    <citation type="journal article" date="2022" name="Front. Microbiol.">
        <title>New perspectives on an old grouping: The genomic and phenotypic variability of Oxalobacter formigenes and the implications for calcium oxalate stone prevention.</title>
        <authorList>
            <person name="Chmiel J.A."/>
            <person name="Carr C."/>
            <person name="Stuivenberg G.A."/>
            <person name="Venema R."/>
            <person name="Chanyi R.M."/>
            <person name="Al K.F."/>
            <person name="Giguere D."/>
            <person name="Say H."/>
            <person name="Akouris P.P."/>
            <person name="Dominguez Romero S.A."/>
            <person name="Kwong A."/>
            <person name="Tai V."/>
            <person name="Koval S.F."/>
            <person name="Razvi H."/>
            <person name="Bjazevic J."/>
            <person name="Burton J.P."/>
        </authorList>
    </citation>
    <scope>NUCLEOTIDE SEQUENCE</scope>
    <source>
        <strain evidence="2">WoOx3</strain>
    </source>
</reference>
<dbReference type="FunFam" id="3.40.630.30:FF:000047">
    <property type="entry name" value="Acetyltransferase, GNAT family"/>
    <property type="match status" value="1"/>
</dbReference>
<gene>
    <name evidence="2" type="ORF">NB640_01115</name>
</gene>
<dbReference type="Gene3D" id="3.40.630.30">
    <property type="match status" value="1"/>
</dbReference>
<proteinExistence type="predicted"/>
<dbReference type="GO" id="GO:0005737">
    <property type="term" value="C:cytoplasm"/>
    <property type="evidence" value="ECO:0007669"/>
    <property type="project" value="TreeGrafter"/>
</dbReference>
<dbReference type="Pfam" id="PF13302">
    <property type="entry name" value="Acetyltransf_3"/>
    <property type="match status" value="1"/>
</dbReference>
<dbReference type="EMBL" id="CP098242">
    <property type="protein sequence ID" value="WAW10297.1"/>
    <property type="molecule type" value="Genomic_DNA"/>
</dbReference>
<dbReference type="KEGG" id="ovb:NB640_01115"/>
<dbReference type="GO" id="GO:0008999">
    <property type="term" value="F:protein-N-terminal-alanine acetyltransferase activity"/>
    <property type="evidence" value="ECO:0007669"/>
    <property type="project" value="TreeGrafter"/>
</dbReference>
<dbReference type="InterPro" id="IPR051908">
    <property type="entry name" value="Ribosomal_N-acetyltransferase"/>
</dbReference>
<sequence>MPVNEYNQPIGISLPDWKPAAMPVPHTLTGRFCRLLPLDAEKHAEGLFAAHQLAADDRNWTYLPYDRPDTLKAMRAFLEGLTGSEGFVHFAVLDSQSGKPVGSVALMRIDPASGVLEIGHVNFSPRMQRTSASTEVIFLLLSYAFDALGYRRCEWKCDGLNAPSRAAAMRFGFVYEGTFKNAIVTKGRNRDTDWFTITDQRWPHIRAAFMAWLDAGNFDSDGRQIRRLGDFFPPETP</sequence>
<dbReference type="PANTHER" id="PTHR43441:SF2">
    <property type="entry name" value="FAMILY ACETYLTRANSFERASE, PUTATIVE (AFU_ORTHOLOGUE AFUA_7G00850)-RELATED"/>
    <property type="match status" value="1"/>
</dbReference>
<dbReference type="PANTHER" id="PTHR43441">
    <property type="entry name" value="RIBOSOMAL-PROTEIN-SERINE ACETYLTRANSFERASE"/>
    <property type="match status" value="1"/>
</dbReference>
<organism evidence="2 3">
    <name type="scientific">Oxalobacter vibrioformis</name>
    <dbReference type="NCBI Taxonomy" id="933080"/>
    <lineage>
        <taxon>Bacteria</taxon>
        <taxon>Pseudomonadati</taxon>
        <taxon>Pseudomonadota</taxon>
        <taxon>Betaproteobacteria</taxon>
        <taxon>Burkholderiales</taxon>
        <taxon>Oxalobacteraceae</taxon>
        <taxon>Oxalobacter</taxon>
    </lineage>
</organism>
<dbReference type="Proteomes" id="UP001156215">
    <property type="component" value="Chromosome"/>
</dbReference>
<evidence type="ECO:0000259" key="1">
    <source>
        <dbReference type="PROSITE" id="PS51186"/>
    </source>
</evidence>
<dbReference type="AlphaFoldDB" id="A0A9E9LZ97"/>
<accession>A0A9E9LZ97</accession>
<dbReference type="RefSeq" id="WP_269309307.1">
    <property type="nucleotide sequence ID" value="NZ_CP098242.1"/>
</dbReference>
<evidence type="ECO:0000313" key="3">
    <source>
        <dbReference type="Proteomes" id="UP001156215"/>
    </source>
</evidence>
<feature type="domain" description="N-acetyltransferase" evidence="1">
    <location>
        <begin position="48"/>
        <end position="191"/>
    </location>
</feature>
<evidence type="ECO:0000313" key="2">
    <source>
        <dbReference type="EMBL" id="WAW10297.1"/>
    </source>
</evidence>
<name>A0A9E9LZ97_9BURK</name>
<protein>
    <submittedName>
        <fullName evidence="2">GNAT family N-acetyltransferase</fullName>
    </submittedName>
</protein>
<keyword evidence="3" id="KW-1185">Reference proteome</keyword>
<dbReference type="InterPro" id="IPR000182">
    <property type="entry name" value="GNAT_dom"/>
</dbReference>
<dbReference type="GO" id="GO:1990189">
    <property type="term" value="F:protein N-terminal-serine acetyltransferase activity"/>
    <property type="evidence" value="ECO:0007669"/>
    <property type="project" value="TreeGrafter"/>
</dbReference>
<dbReference type="SUPFAM" id="SSF55729">
    <property type="entry name" value="Acyl-CoA N-acyltransferases (Nat)"/>
    <property type="match status" value="1"/>
</dbReference>